<reference evidence="1 2" key="1">
    <citation type="journal article" date="2018" name="Sci. Rep.">
        <title>Genomic signatures of local adaptation to the degree of environmental predictability in rotifers.</title>
        <authorList>
            <person name="Franch-Gras L."/>
            <person name="Hahn C."/>
            <person name="Garcia-Roger E.M."/>
            <person name="Carmona M.J."/>
            <person name="Serra M."/>
            <person name="Gomez A."/>
        </authorList>
    </citation>
    <scope>NUCLEOTIDE SEQUENCE [LARGE SCALE GENOMIC DNA]</scope>
    <source>
        <strain evidence="1">HYR1</strain>
    </source>
</reference>
<keyword evidence="2" id="KW-1185">Reference proteome</keyword>
<comment type="caution">
    <text evidence="1">The sequence shown here is derived from an EMBL/GenBank/DDBJ whole genome shotgun (WGS) entry which is preliminary data.</text>
</comment>
<name>A0A3M7RAV3_BRAPC</name>
<gene>
    <name evidence="1" type="ORF">BpHYR1_040384</name>
</gene>
<sequence length="214" mass="25437">MYENCLIKYADILLDHAQIVSKELETKHKIEFNFDKIECRRILEKIVNRDSLKYCCIAGGYFTKLNGQTTSPDIYIYTGRYFYPSIDFLNSFLNEEYREKSFDQLGFIAPQGVMARKTIIFDNKEFFVNFSYVNFPKSTNHRIQLLGTYDLEPCKIIYLYAKNSFYCSEWFYKGGSMIAENHTPPDQFLQKYRQKGFHFEENVFLVETDLFKVL</sequence>
<dbReference type="AlphaFoldDB" id="A0A3M7RAV3"/>
<organism evidence="1 2">
    <name type="scientific">Brachionus plicatilis</name>
    <name type="common">Marine rotifer</name>
    <name type="synonym">Brachionus muelleri</name>
    <dbReference type="NCBI Taxonomy" id="10195"/>
    <lineage>
        <taxon>Eukaryota</taxon>
        <taxon>Metazoa</taxon>
        <taxon>Spiralia</taxon>
        <taxon>Gnathifera</taxon>
        <taxon>Rotifera</taxon>
        <taxon>Eurotatoria</taxon>
        <taxon>Monogononta</taxon>
        <taxon>Pseudotrocha</taxon>
        <taxon>Ploima</taxon>
        <taxon>Brachionidae</taxon>
        <taxon>Brachionus</taxon>
    </lineage>
</organism>
<protein>
    <submittedName>
        <fullName evidence="1">Uncharacterized protein</fullName>
    </submittedName>
</protein>
<dbReference type="EMBL" id="REGN01003808">
    <property type="protein sequence ID" value="RNA20657.1"/>
    <property type="molecule type" value="Genomic_DNA"/>
</dbReference>
<dbReference type="Proteomes" id="UP000276133">
    <property type="component" value="Unassembled WGS sequence"/>
</dbReference>
<evidence type="ECO:0000313" key="2">
    <source>
        <dbReference type="Proteomes" id="UP000276133"/>
    </source>
</evidence>
<evidence type="ECO:0000313" key="1">
    <source>
        <dbReference type="EMBL" id="RNA20657.1"/>
    </source>
</evidence>
<accession>A0A3M7RAV3</accession>
<proteinExistence type="predicted"/>